<dbReference type="EMBL" id="QEIT01000050">
    <property type="protein sequence ID" value="PWZ74067.1"/>
    <property type="molecule type" value="Genomic_DNA"/>
</dbReference>
<protein>
    <submittedName>
        <fullName evidence="7">Deoxyribodipyrimidine photo-lyase</fullName>
    </submittedName>
</protein>
<feature type="domain" description="Photolyase/cryptochrome alpha/beta" evidence="6">
    <location>
        <begin position="1"/>
        <end position="128"/>
    </location>
</feature>
<dbReference type="GO" id="GO:0003904">
    <property type="term" value="F:deoxyribodipyrimidine photo-lyase activity"/>
    <property type="evidence" value="ECO:0007669"/>
    <property type="project" value="TreeGrafter"/>
</dbReference>
<feature type="site" description="Electron transfer via tryptophanyl radical" evidence="4">
    <location>
        <position position="290"/>
    </location>
</feature>
<keyword evidence="7" id="KW-0456">Lyase</keyword>
<dbReference type="Gene3D" id="3.40.50.620">
    <property type="entry name" value="HUPs"/>
    <property type="match status" value="1"/>
</dbReference>
<dbReference type="InterPro" id="IPR036155">
    <property type="entry name" value="Crypto/Photolyase_N_sf"/>
</dbReference>
<dbReference type="Gene3D" id="1.25.40.80">
    <property type="match status" value="1"/>
</dbReference>
<dbReference type="RefSeq" id="WP_065353923.1">
    <property type="nucleotide sequence ID" value="NZ_CAJETN010000002.1"/>
</dbReference>
<feature type="binding site" evidence="3">
    <location>
        <position position="209"/>
    </location>
    <ligand>
        <name>FAD</name>
        <dbReference type="ChEBI" id="CHEBI:57692"/>
    </ligand>
</feature>
<dbReference type="InterPro" id="IPR014729">
    <property type="entry name" value="Rossmann-like_a/b/a_fold"/>
</dbReference>
<feature type="binding site" evidence="3">
    <location>
        <begin position="259"/>
        <end position="266"/>
    </location>
    <ligand>
        <name>FAD</name>
        <dbReference type="ChEBI" id="CHEBI:57692"/>
    </ligand>
</feature>
<evidence type="ECO:0000259" key="6">
    <source>
        <dbReference type="PROSITE" id="PS51645"/>
    </source>
</evidence>
<reference evidence="7 8" key="1">
    <citation type="journal article" date="2018" name="Vet. Microbiol.">
        <title>Clonal diversity and geographic distribution of methicillin-resistant Staphylococcus pseudintermedius from Australian animals: Discovery of novel sequence types.</title>
        <authorList>
            <person name="Worthing K.A."/>
            <person name="Abraham S."/>
            <person name="Coombs G.W."/>
            <person name="Pang S."/>
            <person name="Saputra S."/>
            <person name="Jordan D."/>
            <person name="Trott D.J."/>
            <person name="Norris J.M."/>
        </authorList>
    </citation>
    <scope>NUCLEOTIDE SEQUENCE [LARGE SCALE GENOMIC DNA]</scope>
    <source>
        <strain evidence="7 8">ST525 1</strain>
    </source>
</reference>
<dbReference type="GO" id="GO:0071949">
    <property type="term" value="F:FAD binding"/>
    <property type="evidence" value="ECO:0007669"/>
    <property type="project" value="TreeGrafter"/>
</dbReference>
<feature type="binding site" evidence="3">
    <location>
        <begin position="356"/>
        <end position="358"/>
    </location>
    <ligand>
        <name>FAD</name>
        <dbReference type="ChEBI" id="CHEBI:57692"/>
    </ligand>
</feature>
<evidence type="ECO:0000256" key="5">
    <source>
        <dbReference type="RuleBase" id="RU004182"/>
    </source>
</evidence>
<dbReference type="GO" id="GO:0003677">
    <property type="term" value="F:DNA binding"/>
    <property type="evidence" value="ECO:0007669"/>
    <property type="project" value="TreeGrafter"/>
</dbReference>
<dbReference type="InterPro" id="IPR002081">
    <property type="entry name" value="Cryptochrome/DNA_photolyase_1"/>
</dbReference>
<evidence type="ECO:0000313" key="8">
    <source>
        <dbReference type="Proteomes" id="UP000246800"/>
    </source>
</evidence>
<evidence type="ECO:0000256" key="1">
    <source>
        <dbReference type="ARBA" id="ARBA00022630"/>
    </source>
</evidence>
<dbReference type="InterPro" id="IPR036134">
    <property type="entry name" value="Crypto/Photolyase_FAD-like_sf"/>
</dbReference>
<keyword evidence="5" id="KW-0157">Chromophore</keyword>
<dbReference type="Gene3D" id="1.10.579.10">
    <property type="entry name" value="DNA Cyclobutane Dipyrimidine Photolyase, subunit A, domain 3"/>
    <property type="match status" value="1"/>
</dbReference>
<comment type="cofactor">
    <cofactor evidence="3">
        <name>FAD</name>
        <dbReference type="ChEBI" id="CHEBI:57692"/>
    </cofactor>
    <text evidence="3">Binds 1 FAD per subunit.</text>
</comment>
<dbReference type="InterPro" id="IPR006050">
    <property type="entry name" value="DNA_photolyase_N"/>
</dbReference>
<dbReference type="PRINTS" id="PR00147">
    <property type="entry name" value="DNAPHOTLYASE"/>
</dbReference>
<keyword evidence="1 3" id="KW-0285">Flavoprotein</keyword>
<evidence type="ECO:0000313" key="7">
    <source>
        <dbReference type="EMBL" id="PWZ74067.1"/>
    </source>
</evidence>
<dbReference type="GO" id="GO:0009416">
    <property type="term" value="P:response to light stimulus"/>
    <property type="evidence" value="ECO:0007669"/>
    <property type="project" value="TreeGrafter"/>
</dbReference>
<keyword evidence="2 3" id="KW-0274">FAD</keyword>
<proteinExistence type="inferred from homology"/>
<dbReference type="SUPFAM" id="SSF48173">
    <property type="entry name" value="Cryptochrome/photolyase FAD-binding domain"/>
    <property type="match status" value="1"/>
</dbReference>
<dbReference type="PANTHER" id="PTHR11455:SF9">
    <property type="entry name" value="CRYPTOCHROME CIRCADIAN CLOCK 5 ISOFORM X1"/>
    <property type="match status" value="1"/>
</dbReference>
<dbReference type="SUPFAM" id="SSF52425">
    <property type="entry name" value="Cryptochrome/photolyase, N-terminal domain"/>
    <property type="match status" value="1"/>
</dbReference>
<dbReference type="InterPro" id="IPR005101">
    <property type="entry name" value="Cryptochr/Photolyase_FAD-bd"/>
</dbReference>
<comment type="caution">
    <text evidence="7">The sequence shown here is derived from an EMBL/GenBank/DDBJ whole genome shotgun (WGS) entry which is preliminary data.</text>
</comment>
<feature type="site" description="Electron transfer via tryptophanyl radical" evidence="4">
    <location>
        <position position="343"/>
    </location>
</feature>
<accession>A0A317YRE9</accession>
<dbReference type="Pfam" id="PF03441">
    <property type="entry name" value="FAD_binding_7"/>
    <property type="match status" value="1"/>
</dbReference>
<evidence type="ECO:0000256" key="4">
    <source>
        <dbReference type="PIRSR" id="PIRSR602081-2"/>
    </source>
</evidence>
<comment type="similarity">
    <text evidence="5">Belongs to the DNA photolyase family.</text>
</comment>
<dbReference type="PROSITE" id="PS51645">
    <property type="entry name" value="PHR_CRY_ALPHA_BETA"/>
    <property type="match status" value="1"/>
</dbReference>
<evidence type="ECO:0000256" key="3">
    <source>
        <dbReference type="PIRSR" id="PIRSR602081-1"/>
    </source>
</evidence>
<gene>
    <name evidence="7" type="ORF">DD902_09415</name>
</gene>
<dbReference type="PANTHER" id="PTHR11455">
    <property type="entry name" value="CRYPTOCHROME"/>
    <property type="match status" value="1"/>
</dbReference>
<evidence type="ECO:0000256" key="2">
    <source>
        <dbReference type="ARBA" id="ARBA00022827"/>
    </source>
</evidence>
<feature type="binding site" evidence="3">
    <location>
        <position position="256"/>
    </location>
    <ligand>
        <name>FAD</name>
        <dbReference type="ChEBI" id="CHEBI:57692"/>
    </ligand>
</feature>
<dbReference type="AlphaFoldDB" id="A0A317YRE9"/>
<sequence>MHLGVILNRVFRINHNPLLDYVITHQDEIKQLYLILPIEDLSDAATVKREDYHHVVKGFVSTLIKHNIHPYIVDYKNLDTLANALSLSHVLMAKDIMSYHRASYDYPHMKKRFEKHHISVIGQRVNHYFQPSKTFNQQHQPYQIFTYFYKANRQHLAHTPQKSTQLKQLAQYATKGMNQSDLKFDKHTDEEACARQSWNHFLNHEITLYSQLADDITRDNISGLSRYLAYGLLDIREVINHLLEGYDSDENSYESFIRELMFREFYYVLMTQYPDAATQSFSVKYRNMEWSERQSHFEAWKNGETGYPIIDAAMKKLLRTGYMHNRLRMIVSQFLTKHLFMNWTWGEAHFRRYLIDYDNASNVHGWQWSASTGTDAVPYFRMFNPIRQSERFDAMGDFIKEQLQILKDVKPKYIHNPSQYVTAIQQNHQIKIGEDYPKAIVNHKESRDYVMQQFKQFTNYKNGNHHENDINIDF</sequence>
<name>A0A317YRE9_STAPS</name>
<dbReference type="Proteomes" id="UP000246800">
    <property type="component" value="Unassembled WGS sequence"/>
</dbReference>
<feature type="site" description="Electron transfer via tryptophanyl radical" evidence="4">
    <location>
        <position position="366"/>
    </location>
</feature>
<organism evidence="7 8">
    <name type="scientific">Staphylococcus pseudintermedius</name>
    <dbReference type="NCBI Taxonomy" id="283734"/>
    <lineage>
        <taxon>Bacteria</taxon>
        <taxon>Bacillati</taxon>
        <taxon>Bacillota</taxon>
        <taxon>Bacilli</taxon>
        <taxon>Bacillales</taxon>
        <taxon>Staphylococcaceae</taxon>
        <taxon>Staphylococcus</taxon>
        <taxon>Staphylococcus intermedius group</taxon>
    </lineage>
</organism>